<evidence type="ECO:0000313" key="3">
    <source>
        <dbReference type="Proteomes" id="UP000243799"/>
    </source>
</evidence>
<dbReference type="RefSeq" id="WP_091671442.1">
    <property type="nucleotide sequence ID" value="NZ_FOKG01000003.1"/>
</dbReference>
<reference evidence="3" key="1">
    <citation type="submission" date="2016-10" db="EMBL/GenBank/DDBJ databases">
        <authorList>
            <person name="Varghese N."/>
            <person name="Submissions S."/>
        </authorList>
    </citation>
    <scope>NUCLEOTIDE SEQUENCE [LARGE SCALE GENOMIC DNA]</scope>
    <source>
        <strain evidence="3">CGMCC 4.3568</strain>
    </source>
</reference>
<accession>A0A1I0XLZ7</accession>
<dbReference type="AlphaFoldDB" id="A0A1I0XLZ7"/>
<dbReference type="InterPro" id="IPR007361">
    <property type="entry name" value="DUF427"/>
</dbReference>
<dbReference type="InterPro" id="IPR038694">
    <property type="entry name" value="DUF427_sf"/>
</dbReference>
<sequence length="261" mass="29378">MSLTISDGPLSRRAPATTNYTISGPAHNLLMHPFPRRVRAEFGGETMADTTRGMLLHETGLLPQLYFPEEDIRADLLEPTEHTTHCPFKGDASYRTARVGDRVVENAVWSYPQPTAEAPWLAGYAAFYWDSMDAWYDEDEQVHGHLRDPYHRVDARASSRHVRVLDGDQLLADSDRPLLLSETGLPNRFYLPRADVRIEVLKPTDTETVCPYKGTATYVGRDGQDLAWIYEHPLEDATKIAGHICFDPSKVIVEVDGERVG</sequence>
<dbReference type="Proteomes" id="UP000243799">
    <property type="component" value="Unassembled WGS sequence"/>
</dbReference>
<dbReference type="EMBL" id="FOKG01000003">
    <property type="protein sequence ID" value="SFB01456.1"/>
    <property type="molecule type" value="Genomic_DNA"/>
</dbReference>
<protein>
    <submittedName>
        <fullName evidence="2">Uncharacterized conserved protein, DUF427 family</fullName>
    </submittedName>
</protein>
<dbReference type="PANTHER" id="PTHR34310:SF8">
    <property type="entry name" value="CONSERVED PROTEIN"/>
    <property type="match status" value="1"/>
</dbReference>
<dbReference type="Pfam" id="PF04248">
    <property type="entry name" value="NTP_transf_9"/>
    <property type="match status" value="2"/>
</dbReference>
<keyword evidence="3" id="KW-1185">Reference proteome</keyword>
<dbReference type="STRING" id="490629.SAMN05216266_103286"/>
<evidence type="ECO:0000259" key="1">
    <source>
        <dbReference type="Pfam" id="PF04248"/>
    </source>
</evidence>
<dbReference type="OrthoDB" id="285364at2"/>
<evidence type="ECO:0000313" key="2">
    <source>
        <dbReference type="EMBL" id="SFB01456.1"/>
    </source>
</evidence>
<gene>
    <name evidence="2" type="ORF">SAMN05216266_103286</name>
</gene>
<dbReference type="Gene3D" id="2.170.150.40">
    <property type="entry name" value="Domain of unknown function (DUF427)"/>
    <property type="match status" value="2"/>
</dbReference>
<organism evidence="2 3">
    <name type="scientific">Amycolatopsis marina</name>
    <dbReference type="NCBI Taxonomy" id="490629"/>
    <lineage>
        <taxon>Bacteria</taxon>
        <taxon>Bacillati</taxon>
        <taxon>Actinomycetota</taxon>
        <taxon>Actinomycetes</taxon>
        <taxon>Pseudonocardiales</taxon>
        <taxon>Pseudonocardiaceae</taxon>
        <taxon>Amycolatopsis</taxon>
    </lineage>
</organism>
<feature type="domain" description="DUF427" evidence="1">
    <location>
        <begin position="38"/>
        <end position="130"/>
    </location>
</feature>
<proteinExistence type="predicted"/>
<dbReference type="PANTHER" id="PTHR34310">
    <property type="entry name" value="DUF427 DOMAIN PROTEIN (AFU_ORTHOLOGUE AFUA_3G02220)"/>
    <property type="match status" value="1"/>
</dbReference>
<feature type="domain" description="DUF427" evidence="1">
    <location>
        <begin position="162"/>
        <end position="248"/>
    </location>
</feature>
<name>A0A1I0XLZ7_9PSEU</name>